<evidence type="ECO:0000256" key="1">
    <source>
        <dbReference type="ARBA" id="ARBA00004651"/>
    </source>
</evidence>
<organism evidence="8 9">
    <name type="scientific">Lactonifactor longoviformis DSM 17459</name>
    <dbReference type="NCBI Taxonomy" id="1122155"/>
    <lineage>
        <taxon>Bacteria</taxon>
        <taxon>Bacillati</taxon>
        <taxon>Bacillota</taxon>
        <taxon>Clostridia</taxon>
        <taxon>Eubacteriales</taxon>
        <taxon>Clostridiaceae</taxon>
        <taxon>Lactonifactor</taxon>
    </lineage>
</organism>
<dbReference type="STRING" id="1122155.SAMN02745158_03972"/>
<feature type="domain" description="ABC3 transporter permease C-terminal" evidence="7">
    <location>
        <begin position="60"/>
        <end position="173"/>
    </location>
</feature>
<evidence type="ECO:0000256" key="2">
    <source>
        <dbReference type="ARBA" id="ARBA00022475"/>
    </source>
</evidence>
<evidence type="ECO:0000259" key="7">
    <source>
        <dbReference type="Pfam" id="PF02687"/>
    </source>
</evidence>
<dbReference type="RefSeq" id="WP_072854511.1">
    <property type="nucleotide sequence ID" value="NZ_FQVI01000034.1"/>
</dbReference>
<dbReference type="Pfam" id="PF02687">
    <property type="entry name" value="FtsX"/>
    <property type="match status" value="1"/>
</dbReference>
<dbReference type="GO" id="GO:0005886">
    <property type="term" value="C:plasma membrane"/>
    <property type="evidence" value="ECO:0007669"/>
    <property type="project" value="UniProtKB-SubCell"/>
</dbReference>
<protein>
    <submittedName>
        <fullName evidence="8">FtsX-like permease family protein</fullName>
    </submittedName>
</protein>
<feature type="transmembrane region" description="Helical" evidence="6">
    <location>
        <begin position="232"/>
        <end position="255"/>
    </location>
</feature>
<sequence length="712" mass="80544">MTLNKIYGKLRRYNRKNYLLLTFCILLSVSLITSYAMIYFSPTVQNFLPQGGDSRKMGTMIFAAAILGCGIFTVYASSLFLKYKSREMGIFMAIGARKRQLRSVLFTDIGLVTASSSLLGLALGIPVSRGVWGLFQLLIVDTREMRYQFAPIGLGVGVAFAAAVTVCCFIQAVAFLKRSNIMEILNDHRKSEPVRDVKGWYGGVGIGLVILGFLLGYFGYDIFKILFSRRPPALWGLTYLLAVAGVYMTAIYLVVHGKKGRNPQRYYKNIISISMMRFMGRQTVRNICVIVLLVFGGLFAVIYVPGIWTQNQEVIKNMPVDCLFTYPAGEQQITEEEIQKLADTYQTEVKNYRELEVLELIVDGTEEIYDKDGRITETYIEREASAMFLKAGDISRITGSEVKIPAGSFGIGVKRAYKHTKGEKRLLLTDPSTGNSQALTYGGNVLFDASLVNDLGNIFYVLNDQEFDNYSSRLKPENKYVTAVFDVDNWKETYAFASALKNQIILRTSKAASVYAGYNNYVKYRYESQGIPYFMDEEYPPGEGSLKMDPENSMLSTSWRYYPQFKVLLAQDMLKNMSVYIMLFVYIAIVCLTAVGVIAYTRGVSIGINYKQVFVDLQRLGASHTYIRFCIRSQLRKIFFFPYFMGVAVSLFYMFLIYWQNDGIITSAETRAIGVILLAICLIFGYIYLVYRAADRKFQHLVGIREAAGKEE</sequence>
<reference evidence="8 9" key="1">
    <citation type="submission" date="2016-11" db="EMBL/GenBank/DDBJ databases">
        <authorList>
            <person name="Jaros S."/>
            <person name="Januszkiewicz K."/>
            <person name="Wedrychowicz H."/>
        </authorList>
    </citation>
    <scope>NUCLEOTIDE SEQUENCE [LARGE SCALE GENOMIC DNA]</scope>
    <source>
        <strain evidence="8 9">DSM 17459</strain>
    </source>
</reference>
<dbReference type="EMBL" id="FQVI01000034">
    <property type="protein sequence ID" value="SHF49846.1"/>
    <property type="molecule type" value="Genomic_DNA"/>
</dbReference>
<gene>
    <name evidence="8" type="ORF">SAMN02745158_03972</name>
</gene>
<dbReference type="InterPro" id="IPR052536">
    <property type="entry name" value="ABC-4_Integral_Memb_Prot"/>
</dbReference>
<dbReference type="OrthoDB" id="1838031at2"/>
<feature type="transmembrane region" description="Helical" evidence="6">
    <location>
        <begin position="18"/>
        <end position="40"/>
    </location>
</feature>
<feature type="transmembrane region" description="Helical" evidence="6">
    <location>
        <begin position="104"/>
        <end position="127"/>
    </location>
</feature>
<accession>A0A1M5C5D4</accession>
<keyword evidence="2" id="KW-1003">Cell membrane</keyword>
<comment type="subcellular location">
    <subcellularLocation>
        <location evidence="1">Cell membrane</location>
        <topology evidence="1">Multi-pass membrane protein</topology>
    </subcellularLocation>
</comment>
<dbReference type="AlphaFoldDB" id="A0A1M5C5D4"/>
<dbReference type="Proteomes" id="UP000184245">
    <property type="component" value="Unassembled WGS sequence"/>
</dbReference>
<feature type="transmembrane region" description="Helical" evidence="6">
    <location>
        <begin position="197"/>
        <end position="220"/>
    </location>
</feature>
<evidence type="ECO:0000313" key="8">
    <source>
        <dbReference type="EMBL" id="SHF49846.1"/>
    </source>
</evidence>
<feature type="transmembrane region" description="Helical" evidence="6">
    <location>
        <begin position="579"/>
        <end position="601"/>
    </location>
</feature>
<feature type="transmembrane region" description="Helical" evidence="6">
    <location>
        <begin position="284"/>
        <end position="308"/>
    </location>
</feature>
<dbReference type="PANTHER" id="PTHR46795">
    <property type="entry name" value="ABC TRANSPORTER PERMEASE-RELATED-RELATED"/>
    <property type="match status" value="1"/>
</dbReference>
<dbReference type="InterPro" id="IPR003838">
    <property type="entry name" value="ABC3_permease_C"/>
</dbReference>
<keyword evidence="4 6" id="KW-1133">Transmembrane helix</keyword>
<feature type="transmembrane region" description="Helical" evidence="6">
    <location>
        <begin position="60"/>
        <end position="83"/>
    </location>
</feature>
<dbReference type="PANTHER" id="PTHR46795:SF3">
    <property type="entry name" value="ABC TRANSPORTER PERMEASE"/>
    <property type="match status" value="1"/>
</dbReference>
<feature type="transmembrane region" description="Helical" evidence="6">
    <location>
        <begin position="147"/>
        <end position="176"/>
    </location>
</feature>
<feature type="transmembrane region" description="Helical" evidence="6">
    <location>
        <begin position="638"/>
        <end position="659"/>
    </location>
</feature>
<keyword evidence="9" id="KW-1185">Reference proteome</keyword>
<proteinExistence type="predicted"/>
<keyword evidence="5 6" id="KW-0472">Membrane</keyword>
<evidence type="ECO:0000256" key="6">
    <source>
        <dbReference type="SAM" id="Phobius"/>
    </source>
</evidence>
<evidence type="ECO:0000256" key="5">
    <source>
        <dbReference type="ARBA" id="ARBA00023136"/>
    </source>
</evidence>
<evidence type="ECO:0000256" key="4">
    <source>
        <dbReference type="ARBA" id="ARBA00022989"/>
    </source>
</evidence>
<evidence type="ECO:0000313" key="9">
    <source>
        <dbReference type="Proteomes" id="UP000184245"/>
    </source>
</evidence>
<feature type="transmembrane region" description="Helical" evidence="6">
    <location>
        <begin position="671"/>
        <end position="691"/>
    </location>
</feature>
<evidence type="ECO:0000256" key="3">
    <source>
        <dbReference type="ARBA" id="ARBA00022692"/>
    </source>
</evidence>
<keyword evidence="3 6" id="KW-0812">Transmembrane</keyword>
<name>A0A1M5C5D4_9CLOT</name>